<feature type="compositionally biased region" description="Low complexity" evidence="1">
    <location>
        <begin position="233"/>
        <end position="243"/>
    </location>
</feature>
<evidence type="ECO:0000313" key="4">
    <source>
        <dbReference type="Proteomes" id="UP000479710"/>
    </source>
</evidence>
<feature type="compositionally biased region" description="Acidic residues" evidence="1">
    <location>
        <begin position="244"/>
        <end position="253"/>
    </location>
</feature>
<organism evidence="3 4">
    <name type="scientific">Oryza meyeriana var. granulata</name>
    <dbReference type="NCBI Taxonomy" id="110450"/>
    <lineage>
        <taxon>Eukaryota</taxon>
        <taxon>Viridiplantae</taxon>
        <taxon>Streptophyta</taxon>
        <taxon>Embryophyta</taxon>
        <taxon>Tracheophyta</taxon>
        <taxon>Spermatophyta</taxon>
        <taxon>Magnoliopsida</taxon>
        <taxon>Liliopsida</taxon>
        <taxon>Poales</taxon>
        <taxon>Poaceae</taxon>
        <taxon>BOP clade</taxon>
        <taxon>Oryzoideae</taxon>
        <taxon>Oryzeae</taxon>
        <taxon>Oryzinae</taxon>
        <taxon>Oryza</taxon>
        <taxon>Oryza meyeriana</taxon>
    </lineage>
</organism>
<feature type="compositionally biased region" description="Low complexity" evidence="1">
    <location>
        <begin position="258"/>
        <end position="270"/>
    </location>
</feature>
<evidence type="ECO:0000313" key="3">
    <source>
        <dbReference type="EMBL" id="KAF0928875.1"/>
    </source>
</evidence>
<dbReference type="EMBL" id="SPHZ02000002">
    <property type="protein sequence ID" value="KAF0928875.1"/>
    <property type="molecule type" value="Genomic_DNA"/>
</dbReference>
<dbReference type="Proteomes" id="UP000479710">
    <property type="component" value="Unassembled WGS sequence"/>
</dbReference>
<name>A0A6G1EW82_9ORYZ</name>
<protein>
    <submittedName>
        <fullName evidence="3">Uncharacterized protein</fullName>
    </submittedName>
</protein>
<keyword evidence="2" id="KW-0812">Transmembrane</keyword>
<keyword evidence="4" id="KW-1185">Reference proteome</keyword>
<proteinExistence type="predicted"/>
<keyword evidence="2" id="KW-0472">Membrane</keyword>
<dbReference type="OrthoDB" id="10609015at2759"/>
<dbReference type="AlphaFoldDB" id="A0A6G1EW82"/>
<feature type="region of interest" description="Disordered" evidence="1">
    <location>
        <begin position="233"/>
        <end position="342"/>
    </location>
</feature>
<keyword evidence="2" id="KW-1133">Transmembrane helix</keyword>
<reference evidence="3 4" key="1">
    <citation type="submission" date="2019-11" db="EMBL/GenBank/DDBJ databases">
        <title>Whole genome sequence of Oryza granulata.</title>
        <authorList>
            <person name="Li W."/>
        </authorList>
    </citation>
    <scope>NUCLEOTIDE SEQUENCE [LARGE SCALE GENOMIC DNA]</scope>
    <source>
        <strain evidence="4">cv. Menghai</strain>
        <tissue evidence="3">Leaf</tissue>
    </source>
</reference>
<gene>
    <name evidence="3" type="ORF">E2562_010733</name>
</gene>
<evidence type="ECO:0000256" key="2">
    <source>
        <dbReference type="SAM" id="Phobius"/>
    </source>
</evidence>
<comment type="caution">
    <text evidence="3">The sequence shown here is derived from an EMBL/GenBank/DDBJ whole genome shotgun (WGS) entry which is preliminary data.</text>
</comment>
<accession>A0A6G1EW82</accession>
<evidence type="ECO:0000256" key="1">
    <source>
        <dbReference type="SAM" id="MobiDB-lite"/>
    </source>
</evidence>
<sequence>METGPAAMDEWVILSDGDSDTAAVVLGGSDTASEGSSCSDIAASEYNGGESGYTAWSRPLVSPFDGVDRAPPRLIFDGPLRPVVAAAAAPQPPEFVKEVSYSYGEALSIGGGDEIKERLAASEIEATAECSKAVVDAVSQDDTICGIGNAGVVICDPDVVEHTAHVDDGNVTIDNISVVEVTDVVDHGATAHVDDGSATTDGISVDEVADVVEHTVHVNEGGISVIEVPPATVSSAAPPATSSEVDEFVADDEHESRSSPTPAVAVAPKATSPPPPPPRFSEAARFSLSVVVDEDENPPKATSPPPPRFPEAAGMSSEVDKSVVDDEGESTGSKSGDAAPTPTAVVVEVDKSVVDDEHEGTGRRPGDVLTTSPVMKDRASEPAHGGHRCRCAPLEHCRNCDPRQLVIRKEKRSPQVLNLREELAVLLKEAAVANQRLGRREGLWLQSPAAINAAFEARVRTQAFIATNNAATINTATEGRTQAHPDRPHGSGQSPAAINAASEARMRFQASHATNNAAVINAALEAPTQAPPDHPRGSGQSPAAAINAGPEALNQALPERRRGSEPSVADMADFAIAYLFSSSCMILYTFCFIFLLA</sequence>
<feature type="transmembrane region" description="Helical" evidence="2">
    <location>
        <begin position="575"/>
        <end position="596"/>
    </location>
</feature>